<proteinExistence type="predicted"/>
<evidence type="ECO:0000259" key="1">
    <source>
        <dbReference type="Pfam" id="PF01882"/>
    </source>
</evidence>
<sequence>MSLSPAQLNQLQTQANICTERLGLPLRSQIWRGKAGEFQGAGTGSSIDFQDHRAYVPGDDPRHINWQAYARTGNYSMKLYREEVRPSVELLLDVSNSMFFDPEKEKRCAELLYFCCLSAAQSGASIRTQLVQGDHHQHIPEDAINSHRWLEPANKMAASDPAAPPQLQNLPLLPHSVRILISDLLFDTDPAPILQQLTRQHGKAILLVPYLQQEANPDWSGHYEFVDAEHRGAHPHRIDPSILKKYRQAYRDHFTQWHQAARRFNTPMAKVASEPELLTALNTEALKSGALTTN</sequence>
<gene>
    <name evidence="2" type="ORF">HW115_16730</name>
</gene>
<evidence type="ECO:0000313" key="2">
    <source>
        <dbReference type="EMBL" id="NWK57270.1"/>
    </source>
</evidence>
<dbReference type="Proteomes" id="UP000557872">
    <property type="component" value="Unassembled WGS sequence"/>
</dbReference>
<dbReference type="PANTHER" id="PTHR33608:SF7">
    <property type="entry name" value="DUF58 DOMAIN-CONTAINING PROTEIN"/>
    <property type="match status" value="1"/>
</dbReference>
<comment type="caution">
    <text evidence="2">The sequence shown here is derived from an EMBL/GenBank/DDBJ whole genome shotgun (WGS) entry which is preliminary data.</text>
</comment>
<dbReference type="InterPro" id="IPR002881">
    <property type="entry name" value="DUF58"/>
</dbReference>
<keyword evidence="3" id="KW-1185">Reference proteome</keyword>
<feature type="domain" description="DUF58" evidence="1">
    <location>
        <begin position="52"/>
        <end position="253"/>
    </location>
</feature>
<dbReference type="Pfam" id="PF01882">
    <property type="entry name" value="DUF58"/>
    <property type="match status" value="1"/>
</dbReference>
<reference evidence="2 3" key="1">
    <citation type="submission" date="2020-07" db="EMBL/GenBank/DDBJ databases">
        <title>Roseicoccus Jingziensis gen. nov., sp. nov., isolated from coastal seawater.</title>
        <authorList>
            <person name="Feng X."/>
        </authorList>
    </citation>
    <scope>NUCLEOTIDE SEQUENCE [LARGE SCALE GENOMIC DNA]</scope>
    <source>
        <strain evidence="2 3">N1E253</strain>
    </source>
</reference>
<name>A0A851GR43_9BACT</name>
<dbReference type="AlphaFoldDB" id="A0A851GR43"/>
<dbReference type="EMBL" id="JACBAZ010000009">
    <property type="protein sequence ID" value="NWK57270.1"/>
    <property type="molecule type" value="Genomic_DNA"/>
</dbReference>
<accession>A0A851GR43</accession>
<organism evidence="2 3">
    <name type="scientific">Oceaniferula marina</name>
    <dbReference type="NCBI Taxonomy" id="2748318"/>
    <lineage>
        <taxon>Bacteria</taxon>
        <taxon>Pseudomonadati</taxon>
        <taxon>Verrucomicrobiota</taxon>
        <taxon>Verrucomicrobiia</taxon>
        <taxon>Verrucomicrobiales</taxon>
        <taxon>Verrucomicrobiaceae</taxon>
        <taxon>Oceaniferula</taxon>
    </lineage>
</organism>
<protein>
    <submittedName>
        <fullName evidence="2">DUF58 domain-containing protein</fullName>
    </submittedName>
</protein>
<dbReference type="PANTHER" id="PTHR33608">
    <property type="entry name" value="BLL2464 PROTEIN"/>
    <property type="match status" value="1"/>
</dbReference>
<dbReference type="RefSeq" id="WP_178934105.1">
    <property type="nucleotide sequence ID" value="NZ_JACBAZ010000009.1"/>
</dbReference>
<evidence type="ECO:0000313" key="3">
    <source>
        <dbReference type="Proteomes" id="UP000557872"/>
    </source>
</evidence>